<keyword evidence="2" id="KW-0378">Hydrolase</keyword>
<feature type="domain" description="DUF559" evidence="1">
    <location>
        <begin position="8"/>
        <end position="114"/>
    </location>
</feature>
<proteinExistence type="predicted"/>
<dbReference type="InterPro" id="IPR011335">
    <property type="entry name" value="Restrct_endonuc-II-like"/>
</dbReference>
<accession>A0ABX8A8H5</accession>
<dbReference type="Pfam" id="PF04480">
    <property type="entry name" value="DUF559"/>
    <property type="match status" value="1"/>
</dbReference>
<evidence type="ECO:0000313" key="2">
    <source>
        <dbReference type="EMBL" id="QUS39767.1"/>
    </source>
</evidence>
<dbReference type="EMBL" id="CP036498">
    <property type="protein sequence ID" value="QUS39767.1"/>
    <property type="molecule type" value="Genomic_DNA"/>
</dbReference>
<dbReference type="CDD" id="cd01038">
    <property type="entry name" value="Endonuclease_DUF559"/>
    <property type="match status" value="1"/>
</dbReference>
<keyword evidence="2" id="KW-0255">Endonuclease</keyword>
<keyword evidence="2" id="KW-0540">Nuclease</keyword>
<dbReference type="InterPro" id="IPR047216">
    <property type="entry name" value="Endonuclease_DUF559_bact"/>
</dbReference>
<evidence type="ECO:0000313" key="3">
    <source>
        <dbReference type="Proteomes" id="UP000682843"/>
    </source>
</evidence>
<reference evidence="2 3" key="1">
    <citation type="submission" date="2019-02" db="EMBL/GenBank/DDBJ databases">
        <title>Emended description of the genus Rhodopseudomonas and description of Rhodopseudomonas albus sp. nov., a non-phototrophic, heavy-metal-tolerant bacterium isolated from garden soil.</title>
        <authorList>
            <person name="Bao Z."/>
            <person name="Cao W.W."/>
            <person name="Sato Y."/>
            <person name="Nishizawa T."/>
            <person name="Zhao J."/>
            <person name="Guo Y."/>
            <person name="Ohta H."/>
        </authorList>
    </citation>
    <scope>NUCLEOTIDE SEQUENCE [LARGE SCALE GENOMIC DNA]</scope>
    <source>
        <strain evidence="2 3">SK50-23</strain>
    </source>
</reference>
<sequence>MVSASLRRAAAKNLRANTTPHERALWRALKDMPVAGSHFRRQAPIGPYVVDFVCPAAHLIIELDGGHHNEDEQARRDLIRQRWLEAEGYRVLRFWNSEIATEMPAVLDRIYIELHGGRDAEPAPLKHRRRVWRRTVTPPR</sequence>
<dbReference type="PANTHER" id="PTHR38590">
    <property type="entry name" value="BLL0828 PROTEIN"/>
    <property type="match status" value="1"/>
</dbReference>
<dbReference type="PANTHER" id="PTHR38590:SF1">
    <property type="entry name" value="BLL0828 PROTEIN"/>
    <property type="match status" value="1"/>
</dbReference>
<name>A0ABX8A8H5_9BRAD</name>
<dbReference type="InterPro" id="IPR007569">
    <property type="entry name" value="DUF559"/>
</dbReference>
<protein>
    <submittedName>
        <fullName evidence="2">Endonuclease domain-containing protein</fullName>
    </submittedName>
</protein>
<dbReference type="GO" id="GO:0004519">
    <property type="term" value="F:endonuclease activity"/>
    <property type="evidence" value="ECO:0007669"/>
    <property type="project" value="UniProtKB-KW"/>
</dbReference>
<gene>
    <name evidence="2" type="ORF">RPMA_13645</name>
</gene>
<dbReference type="Gene3D" id="3.40.960.10">
    <property type="entry name" value="VSR Endonuclease"/>
    <property type="match status" value="1"/>
</dbReference>
<keyword evidence="3" id="KW-1185">Reference proteome</keyword>
<organism evidence="2 3">
    <name type="scientific">Tardiphaga alba</name>
    <dbReference type="NCBI Taxonomy" id="340268"/>
    <lineage>
        <taxon>Bacteria</taxon>
        <taxon>Pseudomonadati</taxon>
        <taxon>Pseudomonadota</taxon>
        <taxon>Alphaproteobacteria</taxon>
        <taxon>Hyphomicrobiales</taxon>
        <taxon>Nitrobacteraceae</taxon>
        <taxon>Tardiphaga</taxon>
    </lineage>
</organism>
<dbReference type="SUPFAM" id="SSF52980">
    <property type="entry name" value="Restriction endonuclease-like"/>
    <property type="match status" value="1"/>
</dbReference>
<dbReference type="Proteomes" id="UP000682843">
    <property type="component" value="Chromosome"/>
</dbReference>
<evidence type="ECO:0000259" key="1">
    <source>
        <dbReference type="Pfam" id="PF04480"/>
    </source>
</evidence>